<accession>A0A318UGL4</accession>
<dbReference type="AlphaFoldDB" id="A0A318UGL4"/>
<evidence type="ECO:0000313" key="2">
    <source>
        <dbReference type="Proteomes" id="UP000248198"/>
    </source>
</evidence>
<dbReference type="EMBL" id="QKLU01000004">
    <property type="protein sequence ID" value="PYF74497.1"/>
    <property type="molecule type" value="Genomic_DNA"/>
</dbReference>
<evidence type="ECO:0000313" key="1">
    <source>
        <dbReference type="EMBL" id="PYF74497.1"/>
    </source>
</evidence>
<name>A0A318UGL4_9SPHI</name>
<keyword evidence="2" id="KW-1185">Reference proteome</keyword>
<dbReference type="RefSeq" id="WP_110831872.1">
    <property type="nucleotide sequence ID" value="NZ_QKLU01000004.1"/>
</dbReference>
<comment type="caution">
    <text evidence="1">The sequence shown here is derived from an EMBL/GenBank/DDBJ whole genome shotgun (WGS) entry which is preliminary data.</text>
</comment>
<gene>
    <name evidence="1" type="ORF">B0O44_104669</name>
</gene>
<organism evidence="1 2">
    <name type="scientific">Pedobacter nutrimenti</name>
    <dbReference type="NCBI Taxonomy" id="1241337"/>
    <lineage>
        <taxon>Bacteria</taxon>
        <taxon>Pseudomonadati</taxon>
        <taxon>Bacteroidota</taxon>
        <taxon>Sphingobacteriia</taxon>
        <taxon>Sphingobacteriales</taxon>
        <taxon>Sphingobacteriaceae</taxon>
        <taxon>Pedobacter</taxon>
    </lineage>
</organism>
<protein>
    <submittedName>
        <fullName evidence="1">Uncharacterized protein</fullName>
    </submittedName>
</protein>
<reference evidence="1 2" key="1">
    <citation type="submission" date="2018-06" db="EMBL/GenBank/DDBJ databases">
        <title>Genomic Encyclopedia of Archaeal and Bacterial Type Strains, Phase II (KMG-II): from individual species to whole genera.</title>
        <authorList>
            <person name="Goeker M."/>
        </authorList>
    </citation>
    <scope>NUCLEOTIDE SEQUENCE [LARGE SCALE GENOMIC DNA]</scope>
    <source>
        <strain evidence="1 2">DSM 27372</strain>
    </source>
</reference>
<dbReference type="Proteomes" id="UP000248198">
    <property type="component" value="Unassembled WGS sequence"/>
</dbReference>
<sequence length="108" mass="12072">MRYIHTLVLYVLIHLLSIPTAMGKLPLLIKATSGACTASSTNSEELFSEDYTFLNHQAKKNGLNAVLLIAGKTELHPASLERIMVNTALCPAYYSSLFNFLFPKHVFW</sequence>
<proteinExistence type="predicted"/>